<dbReference type="AlphaFoldDB" id="A0A0F4GE99"/>
<accession>A0A0F4GE99</accession>
<evidence type="ECO:0000313" key="2">
    <source>
        <dbReference type="Proteomes" id="UP000033647"/>
    </source>
</evidence>
<evidence type="ECO:0000313" key="1">
    <source>
        <dbReference type="EMBL" id="KJX95738.1"/>
    </source>
</evidence>
<sequence>TLGEEYKSIVFALKASGLSKLSYDDVVNRLKETEYGIEEDEEVLARTTEAKYR</sequence>
<feature type="non-terminal residue" evidence="1">
    <location>
        <position position="1"/>
    </location>
</feature>
<gene>
    <name evidence="1" type="ORF">TI39_contig1076g00001</name>
</gene>
<name>A0A0F4GE99_9PEZI</name>
<dbReference type="Proteomes" id="UP000033647">
    <property type="component" value="Unassembled WGS sequence"/>
</dbReference>
<proteinExistence type="predicted"/>
<reference evidence="1 2" key="1">
    <citation type="submission" date="2015-03" db="EMBL/GenBank/DDBJ databases">
        <title>RNA-seq based gene annotation and comparative genomics of four Zymoseptoria species reveal species-specific pathogenicity related genes and transposable element activity.</title>
        <authorList>
            <person name="Grandaubert J."/>
            <person name="Bhattacharyya A."/>
            <person name="Stukenbrock E.H."/>
        </authorList>
    </citation>
    <scope>NUCLEOTIDE SEQUENCE [LARGE SCALE GENOMIC DNA]</scope>
    <source>
        <strain evidence="1 2">Zb18110</strain>
    </source>
</reference>
<keyword evidence="2" id="KW-1185">Reference proteome</keyword>
<dbReference type="OrthoDB" id="439192at2759"/>
<dbReference type="EMBL" id="LAFY01001067">
    <property type="protein sequence ID" value="KJX95738.1"/>
    <property type="molecule type" value="Genomic_DNA"/>
</dbReference>
<comment type="caution">
    <text evidence="1">The sequence shown here is derived from an EMBL/GenBank/DDBJ whole genome shotgun (WGS) entry which is preliminary data.</text>
</comment>
<protein>
    <submittedName>
        <fullName evidence="1">Uncharacterized protein</fullName>
    </submittedName>
</protein>
<organism evidence="1 2">
    <name type="scientific">Zymoseptoria brevis</name>
    <dbReference type="NCBI Taxonomy" id="1047168"/>
    <lineage>
        <taxon>Eukaryota</taxon>
        <taxon>Fungi</taxon>
        <taxon>Dikarya</taxon>
        <taxon>Ascomycota</taxon>
        <taxon>Pezizomycotina</taxon>
        <taxon>Dothideomycetes</taxon>
        <taxon>Dothideomycetidae</taxon>
        <taxon>Mycosphaerellales</taxon>
        <taxon>Mycosphaerellaceae</taxon>
        <taxon>Zymoseptoria</taxon>
    </lineage>
</organism>